<keyword evidence="2" id="KW-1185">Reference proteome</keyword>
<dbReference type="EMBL" id="JAAGNN010000001">
    <property type="protein sequence ID" value="KAF4093622.1"/>
    <property type="molecule type" value="Genomic_DNA"/>
</dbReference>
<sequence length="99" mass="11269">MRMNRNKNKLTTRSFSTWIAYLSTCVRFLVSQAIHCCVMRAAISGFMPFIKLFERCASHAVTIACHLPERRVSPSLSLHHGSQLAWTGDQADIILWKCT</sequence>
<protein>
    <submittedName>
        <fullName evidence="1">Uncharacterized protein</fullName>
    </submittedName>
</protein>
<name>A0A7J6BFH2_AMEME</name>
<organism evidence="1 2">
    <name type="scientific">Ameiurus melas</name>
    <name type="common">Black bullhead</name>
    <name type="synonym">Silurus melas</name>
    <dbReference type="NCBI Taxonomy" id="219545"/>
    <lineage>
        <taxon>Eukaryota</taxon>
        <taxon>Metazoa</taxon>
        <taxon>Chordata</taxon>
        <taxon>Craniata</taxon>
        <taxon>Vertebrata</taxon>
        <taxon>Euteleostomi</taxon>
        <taxon>Actinopterygii</taxon>
        <taxon>Neopterygii</taxon>
        <taxon>Teleostei</taxon>
        <taxon>Ostariophysi</taxon>
        <taxon>Siluriformes</taxon>
        <taxon>Ictaluridae</taxon>
        <taxon>Ameiurus</taxon>
    </lineage>
</organism>
<dbReference type="Proteomes" id="UP000593565">
    <property type="component" value="Unassembled WGS sequence"/>
</dbReference>
<evidence type="ECO:0000313" key="2">
    <source>
        <dbReference type="Proteomes" id="UP000593565"/>
    </source>
</evidence>
<accession>A0A7J6BFH2</accession>
<dbReference type="AlphaFoldDB" id="A0A7J6BFH2"/>
<proteinExistence type="predicted"/>
<comment type="caution">
    <text evidence="1">The sequence shown here is derived from an EMBL/GenBank/DDBJ whole genome shotgun (WGS) entry which is preliminary data.</text>
</comment>
<evidence type="ECO:0000313" key="1">
    <source>
        <dbReference type="EMBL" id="KAF4093622.1"/>
    </source>
</evidence>
<reference evidence="1 2" key="1">
    <citation type="submission" date="2020-02" db="EMBL/GenBank/DDBJ databases">
        <title>A chromosome-scale genome assembly of the black bullhead catfish (Ameiurus melas).</title>
        <authorList>
            <person name="Wen M."/>
            <person name="Zham M."/>
            <person name="Cabau C."/>
            <person name="Klopp C."/>
            <person name="Donnadieu C."/>
            <person name="Roques C."/>
            <person name="Bouchez O."/>
            <person name="Lampietro C."/>
            <person name="Jouanno E."/>
            <person name="Herpin A."/>
            <person name="Louis A."/>
            <person name="Berthelot C."/>
            <person name="Parey E."/>
            <person name="Roest-Crollius H."/>
            <person name="Braasch I."/>
            <person name="Postlethwait J."/>
            <person name="Robinson-Rechavi M."/>
            <person name="Echchiki A."/>
            <person name="Begum T."/>
            <person name="Montfort J."/>
            <person name="Schartl M."/>
            <person name="Bobe J."/>
            <person name="Guiguen Y."/>
        </authorList>
    </citation>
    <scope>NUCLEOTIDE SEQUENCE [LARGE SCALE GENOMIC DNA]</scope>
    <source>
        <strain evidence="1">M_S1</strain>
        <tissue evidence="1">Blood</tissue>
    </source>
</reference>
<gene>
    <name evidence="1" type="ORF">AMELA_G00003940</name>
</gene>